<gene>
    <name evidence="2" type="ORF">C2845_PM02G35390</name>
</gene>
<organism evidence="2 3">
    <name type="scientific">Panicum miliaceum</name>
    <name type="common">Proso millet</name>
    <name type="synonym">Broomcorn millet</name>
    <dbReference type="NCBI Taxonomy" id="4540"/>
    <lineage>
        <taxon>Eukaryota</taxon>
        <taxon>Viridiplantae</taxon>
        <taxon>Streptophyta</taxon>
        <taxon>Embryophyta</taxon>
        <taxon>Tracheophyta</taxon>
        <taxon>Spermatophyta</taxon>
        <taxon>Magnoliopsida</taxon>
        <taxon>Liliopsida</taxon>
        <taxon>Poales</taxon>
        <taxon>Poaceae</taxon>
        <taxon>PACMAD clade</taxon>
        <taxon>Panicoideae</taxon>
        <taxon>Panicodae</taxon>
        <taxon>Paniceae</taxon>
        <taxon>Panicinae</taxon>
        <taxon>Panicum</taxon>
        <taxon>Panicum sect. Panicum</taxon>
    </lineage>
</organism>
<name>A0A3L6SFP5_PANMI</name>
<feature type="region of interest" description="Disordered" evidence="1">
    <location>
        <begin position="1"/>
        <end position="21"/>
    </location>
</feature>
<comment type="caution">
    <text evidence="2">The sequence shown here is derived from an EMBL/GenBank/DDBJ whole genome shotgun (WGS) entry which is preliminary data.</text>
</comment>
<protein>
    <submittedName>
        <fullName evidence="2">Uncharacterized protein</fullName>
    </submittedName>
</protein>
<evidence type="ECO:0000313" key="3">
    <source>
        <dbReference type="Proteomes" id="UP000275267"/>
    </source>
</evidence>
<proteinExistence type="predicted"/>
<evidence type="ECO:0000256" key="1">
    <source>
        <dbReference type="SAM" id="MobiDB-lite"/>
    </source>
</evidence>
<sequence>MSKRPRNESKEEDDAETRRGFSPRRRVCLVPWSHSLAARQRCLYLVLDDWKRGYSVHRHSGATLMYMGDSRFCLIESLVTDPNQSLRVLRITSFGLKYDKGRELVTAQYIKTRPHIWTL</sequence>
<dbReference type="Proteomes" id="UP000275267">
    <property type="component" value="Unassembled WGS sequence"/>
</dbReference>
<dbReference type="EMBL" id="PQIB02000005">
    <property type="protein sequence ID" value="RLN19033.1"/>
    <property type="molecule type" value="Genomic_DNA"/>
</dbReference>
<keyword evidence="3" id="KW-1185">Reference proteome</keyword>
<dbReference type="AlphaFoldDB" id="A0A3L6SFP5"/>
<accession>A0A3L6SFP5</accession>
<reference evidence="3" key="1">
    <citation type="journal article" date="2019" name="Nat. Commun.">
        <title>The genome of broomcorn millet.</title>
        <authorList>
            <person name="Zou C."/>
            <person name="Miki D."/>
            <person name="Li D."/>
            <person name="Tang Q."/>
            <person name="Xiao L."/>
            <person name="Rajput S."/>
            <person name="Deng P."/>
            <person name="Jia W."/>
            <person name="Huang R."/>
            <person name="Zhang M."/>
            <person name="Sun Y."/>
            <person name="Hu J."/>
            <person name="Fu X."/>
            <person name="Schnable P.S."/>
            <person name="Li F."/>
            <person name="Zhang H."/>
            <person name="Feng B."/>
            <person name="Zhu X."/>
            <person name="Liu R."/>
            <person name="Schnable J.C."/>
            <person name="Zhu J.-K."/>
            <person name="Zhang H."/>
        </authorList>
    </citation>
    <scope>NUCLEOTIDE SEQUENCE [LARGE SCALE GENOMIC DNA]</scope>
</reference>
<evidence type="ECO:0000313" key="2">
    <source>
        <dbReference type="EMBL" id="RLN19033.1"/>
    </source>
</evidence>